<feature type="region of interest" description="Disordered" evidence="1">
    <location>
        <begin position="52"/>
        <end position="91"/>
    </location>
</feature>
<feature type="transmembrane region" description="Helical" evidence="2">
    <location>
        <begin position="34"/>
        <end position="54"/>
    </location>
</feature>
<dbReference type="AlphaFoldDB" id="K0S7E2"/>
<evidence type="ECO:0000313" key="3">
    <source>
        <dbReference type="EMBL" id="EJK56821.1"/>
    </source>
</evidence>
<organism evidence="3 4">
    <name type="scientific">Thalassiosira oceanica</name>
    <name type="common">Marine diatom</name>
    <dbReference type="NCBI Taxonomy" id="159749"/>
    <lineage>
        <taxon>Eukaryota</taxon>
        <taxon>Sar</taxon>
        <taxon>Stramenopiles</taxon>
        <taxon>Ochrophyta</taxon>
        <taxon>Bacillariophyta</taxon>
        <taxon>Coscinodiscophyceae</taxon>
        <taxon>Thalassiosirophycidae</taxon>
        <taxon>Thalassiosirales</taxon>
        <taxon>Thalassiosiraceae</taxon>
        <taxon>Thalassiosira</taxon>
    </lineage>
</organism>
<accession>K0S7E2</accession>
<dbReference type="Proteomes" id="UP000266841">
    <property type="component" value="Unassembled WGS sequence"/>
</dbReference>
<evidence type="ECO:0000256" key="2">
    <source>
        <dbReference type="SAM" id="Phobius"/>
    </source>
</evidence>
<keyword evidence="2" id="KW-1133">Transmembrane helix</keyword>
<sequence>MAEGDEEPPKDDVAMGSSDEDEDYNPGERKNSHIGSFGSHLSLTIGLTIGLLSARDKRRRSGRPLRPRGRRRRGGPHGRRRPPDGGPALSITKMRAVDDAFLELFGYPYEAAAPRTAGGRPGDG</sequence>
<comment type="caution">
    <text evidence="3">The sequence shown here is derived from an EMBL/GenBank/DDBJ whole genome shotgun (WGS) entry which is preliminary data.</text>
</comment>
<keyword evidence="2" id="KW-0812">Transmembrane</keyword>
<name>K0S7E2_THAOC</name>
<keyword evidence="4" id="KW-1185">Reference proteome</keyword>
<evidence type="ECO:0000256" key="1">
    <source>
        <dbReference type="SAM" id="MobiDB-lite"/>
    </source>
</evidence>
<protein>
    <submittedName>
        <fullName evidence="3">Uncharacterized protein</fullName>
    </submittedName>
</protein>
<feature type="compositionally biased region" description="Basic residues" evidence="1">
    <location>
        <begin position="56"/>
        <end position="80"/>
    </location>
</feature>
<proteinExistence type="predicted"/>
<dbReference type="EMBL" id="AGNL01030399">
    <property type="protein sequence ID" value="EJK56821.1"/>
    <property type="molecule type" value="Genomic_DNA"/>
</dbReference>
<evidence type="ECO:0000313" key="4">
    <source>
        <dbReference type="Proteomes" id="UP000266841"/>
    </source>
</evidence>
<feature type="non-terminal residue" evidence="3">
    <location>
        <position position="124"/>
    </location>
</feature>
<keyword evidence="2" id="KW-0472">Membrane</keyword>
<feature type="region of interest" description="Disordered" evidence="1">
    <location>
        <begin position="1"/>
        <end position="39"/>
    </location>
</feature>
<gene>
    <name evidence="3" type="ORF">THAOC_23210</name>
</gene>
<reference evidence="3 4" key="1">
    <citation type="journal article" date="2012" name="Genome Biol.">
        <title>Genome and low-iron response of an oceanic diatom adapted to chronic iron limitation.</title>
        <authorList>
            <person name="Lommer M."/>
            <person name="Specht M."/>
            <person name="Roy A.S."/>
            <person name="Kraemer L."/>
            <person name="Andreson R."/>
            <person name="Gutowska M.A."/>
            <person name="Wolf J."/>
            <person name="Bergner S.V."/>
            <person name="Schilhabel M.B."/>
            <person name="Klostermeier U.C."/>
            <person name="Beiko R.G."/>
            <person name="Rosenstiel P."/>
            <person name="Hippler M."/>
            <person name="Laroche J."/>
        </authorList>
    </citation>
    <scope>NUCLEOTIDE SEQUENCE [LARGE SCALE GENOMIC DNA]</scope>
    <source>
        <strain evidence="3 4">CCMP1005</strain>
    </source>
</reference>